<accession>A0A1R2BHS9</accession>
<name>A0A1R2BHS9_9CILI</name>
<comment type="caution">
    <text evidence="1">The sequence shown here is derived from an EMBL/GenBank/DDBJ whole genome shotgun (WGS) entry which is preliminary data.</text>
</comment>
<organism evidence="1 2">
    <name type="scientific">Stentor coeruleus</name>
    <dbReference type="NCBI Taxonomy" id="5963"/>
    <lineage>
        <taxon>Eukaryota</taxon>
        <taxon>Sar</taxon>
        <taxon>Alveolata</taxon>
        <taxon>Ciliophora</taxon>
        <taxon>Postciliodesmatophora</taxon>
        <taxon>Heterotrichea</taxon>
        <taxon>Heterotrichida</taxon>
        <taxon>Stentoridae</taxon>
        <taxon>Stentor</taxon>
    </lineage>
</organism>
<dbReference type="EMBL" id="MPUH01000637">
    <property type="protein sequence ID" value="OMJ76337.1"/>
    <property type="molecule type" value="Genomic_DNA"/>
</dbReference>
<proteinExistence type="predicted"/>
<dbReference type="Proteomes" id="UP000187209">
    <property type="component" value="Unassembled WGS sequence"/>
</dbReference>
<evidence type="ECO:0000313" key="1">
    <source>
        <dbReference type="EMBL" id="OMJ76337.1"/>
    </source>
</evidence>
<protein>
    <recommendedName>
        <fullName evidence="3">Dickkopf N-terminal cysteine-rich domain-containing protein</fullName>
    </recommendedName>
</protein>
<reference evidence="1 2" key="1">
    <citation type="submission" date="2016-11" db="EMBL/GenBank/DDBJ databases">
        <title>The macronuclear genome of Stentor coeruleus: a giant cell with tiny introns.</title>
        <authorList>
            <person name="Slabodnick M."/>
            <person name="Ruby J.G."/>
            <person name="Reiff S.B."/>
            <person name="Swart E.C."/>
            <person name="Gosai S."/>
            <person name="Prabakaran S."/>
            <person name="Witkowska E."/>
            <person name="Larue G.E."/>
            <person name="Fisher S."/>
            <person name="Freeman R.M."/>
            <person name="Gunawardena J."/>
            <person name="Chu W."/>
            <person name="Stover N.A."/>
            <person name="Gregory B.D."/>
            <person name="Nowacki M."/>
            <person name="Derisi J."/>
            <person name="Roy S.W."/>
            <person name="Marshall W.F."/>
            <person name="Sood P."/>
        </authorList>
    </citation>
    <scope>NUCLEOTIDE SEQUENCE [LARGE SCALE GENOMIC DNA]</scope>
    <source>
        <strain evidence="1">WM001</strain>
    </source>
</reference>
<dbReference type="AlphaFoldDB" id="A0A1R2BHS9"/>
<sequence>MLALLTILISSAYALNCTQLSCRSAYDDFEVNQCMKANDGINGLELALQICNDQFYSFCPTTIGNNTCQLPPQQPKVNIAAAGEPCALDINCIDGTCENGICNSLYSQGWSCQRDTQCGVGFYCETTCKPQVPSGEICSRDEMCVNSCGCFLGVCKNYFTIGNYSIIPSCNDGQNFLCESGACIMYNGNFICLPQNKLNVSSPFCYYDSECTALLEPGINFNTKCLCAQNGYGYLMCSLAPGDDIYMNYTNILGKWVNSKVISKCHTTRRTNLNCVKAYWDYQDYVTLAYFQAYALNYTQFNNSDSCVKNIYQSSFWRLQAEYFSFTKNKESGGLILALGISLFYL</sequence>
<keyword evidence="2" id="KW-1185">Reference proteome</keyword>
<evidence type="ECO:0000313" key="2">
    <source>
        <dbReference type="Proteomes" id="UP000187209"/>
    </source>
</evidence>
<evidence type="ECO:0008006" key="3">
    <source>
        <dbReference type="Google" id="ProtNLM"/>
    </source>
</evidence>
<gene>
    <name evidence="1" type="ORF">SteCoe_24323</name>
</gene>